<evidence type="ECO:0000313" key="2">
    <source>
        <dbReference type="EMBL" id="MFF1277503.1"/>
    </source>
</evidence>
<proteinExistence type="predicted"/>
<dbReference type="GO" id="GO:0004497">
    <property type="term" value="F:monooxygenase activity"/>
    <property type="evidence" value="ECO:0007669"/>
    <property type="project" value="UniProtKB-KW"/>
</dbReference>
<name>A0ABW6QE49_9ACTN</name>
<keyword evidence="3" id="KW-1185">Reference proteome</keyword>
<evidence type="ECO:0000313" key="3">
    <source>
        <dbReference type="Proteomes" id="UP001601627"/>
    </source>
</evidence>
<keyword evidence="2" id="KW-0560">Oxidoreductase</keyword>
<organism evidence="2 3">
    <name type="scientific">Streptomyces marokkonensis</name>
    <dbReference type="NCBI Taxonomy" id="324855"/>
    <lineage>
        <taxon>Bacteria</taxon>
        <taxon>Bacillati</taxon>
        <taxon>Actinomycetota</taxon>
        <taxon>Actinomycetes</taxon>
        <taxon>Kitasatosporales</taxon>
        <taxon>Streptomycetaceae</taxon>
        <taxon>Streptomyces</taxon>
    </lineage>
</organism>
<comment type="caution">
    <text evidence="2">The sequence shown here is derived from an EMBL/GenBank/DDBJ whole genome shotgun (WGS) entry which is preliminary data.</text>
</comment>
<dbReference type="Proteomes" id="UP001601627">
    <property type="component" value="Unassembled WGS sequence"/>
</dbReference>
<dbReference type="Gene3D" id="3.30.70.100">
    <property type="match status" value="1"/>
</dbReference>
<dbReference type="InterPro" id="IPR011008">
    <property type="entry name" value="Dimeric_a/b-barrel"/>
</dbReference>
<reference evidence="2 3" key="1">
    <citation type="submission" date="2024-09" db="EMBL/GenBank/DDBJ databases">
        <title>The Natural Products Discovery Center: Release of the First 8490 Sequenced Strains for Exploring Actinobacteria Biosynthetic Diversity.</title>
        <authorList>
            <person name="Kalkreuter E."/>
            <person name="Kautsar S.A."/>
            <person name="Yang D."/>
            <person name="Bader C.D."/>
            <person name="Teijaro C.N."/>
            <person name="Fluegel L."/>
            <person name="Davis C.M."/>
            <person name="Simpson J.R."/>
            <person name="Lauterbach L."/>
            <person name="Steele A.D."/>
            <person name="Gui C."/>
            <person name="Meng S."/>
            <person name="Li G."/>
            <person name="Viehrig K."/>
            <person name="Ye F."/>
            <person name="Su P."/>
            <person name="Kiefer A.F."/>
            <person name="Nichols A."/>
            <person name="Cepeda A.J."/>
            <person name="Yan W."/>
            <person name="Fan B."/>
            <person name="Jiang Y."/>
            <person name="Adhikari A."/>
            <person name="Zheng C.-J."/>
            <person name="Schuster L."/>
            <person name="Cowan T.M."/>
            <person name="Smanski M.J."/>
            <person name="Chevrette M.G."/>
            <person name="De Carvalho L.P.S."/>
            <person name="Shen B."/>
        </authorList>
    </citation>
    <scope>NUCLEOTIDE SEQUENCE [LARGE SCALE GENOMIC DNA]</scope>
    <source>
        <strain evidence="2 3">NPDC058328</strain>
    </source>
</reference>
<sequence length="107" mass="11854">MLRTVLEMTVREGSEEEFRAAWLETARAAALLPGSVAQTLLRDPSRPGTHLIMADWADRDALEAFRSGPARAELSARLEQFRDSAHKRVLEALEHVTTDENLGSDPA</sequence>
<dbReference type="EMBL" id="JBHVZQ010000037">
    <property type="protein sequence ID" value="MFF1277503.1"/>
    <property type="molecule type" value="Genomic_DNA"/>
</dbReference>
<evidence type="ECO:0000259" key="1">
    <source>
        <dbReference type="PROSITE" id="PS51725"/>
    </source>
</evidence>
<gene>
    <name evidence="2" type="ORF">ACFVZC_29515</name>
</gene>
<feature type="domain" description="ABM" evidence="1">
    <location>
        <begin position="2"/>
        <end position="90"/>
    </location>
</feature>
<dbReference type="InterPro" id="IPR007138">
    <property type="entry name" value="ABM_dom"/>
</dbReference>
<keyword evidence="2" id="KW-0503">Monooxygenase</keyword>
<dbReference type="PROSITE" id="PS51725">
    <property type="entry name" value="ABM"/>
    <property type="match status" value="1"/>
</dbReference>
<protein>
    <submittedName>
        <fullName evidence="2">Antibiotic biosynthesis monooxygenase family protein</fullName>
        <ecNumber evidence="2">1.14.-.-</ecNumber>
    </submittedName>
</protein>
<dbReference type="SUPFAM" id="SSF54909">
    <property type="entry name" value="Dimeric alpha+beta barrel"/>
    <property type="match status" value="1"/>
</dbReference>
<dbReference type="Pfam" id="PF03992">
    <property type="entry name" value="ABM"/>
    <property type="match status" value="1"/>
</dbReference>
<accession>A0ABW6QE49</accession>
<dbReference type="EC" id="1.14.-.-" evidence="2"/>
<dbReference type="RefSeq" id="WP_149552787.1">
    <property type="nucleotide sequence ID" value="NZ_JBHVZQ010000037.1"/>
</dbReference>